<dbReference type="Pfam" id="PF01968">
    <property type="entry name" value="Hydantoinase_A"/>
    <property type="match status" value="1"/>
</dbReference>
<reference evidence="2 3" key="1">
    <citation type="submission" date="2024-03" db="EMBL/GenBank/DDBJ databases">
        <title>First Report of Pectobacterium brasiliscabiei causing potato scab in china.</title>
        <authorList>
            <person name="Handique U."/>
        </authorList>
    </citation>
    <scope>NUCLEOTIDE SEQUENCE [LARGE SCALE GENOMIC DNA]</scope>
    <source>
        <strain evidence="2 3">ZRIMU1503</strain>
    </source>
</reference>
<dbReference type="PANTHER" id="PTHR11365">
    <property type="entry name" value="5-OXOPROLINASE RELATED"/>
    <property type="match status" value="1"/>
</dbReference>
<evidence type="ECO:0000313" key="2">
    <source>
        <dbReference type="EMBL" id="MEI5617684.1"/>
    </source>
</evidence>
<evidence type="ECO:0000259" key="1">
    <source>
        <dbReference type="Pfam" id="PF01968"/>
    </source>
</evidence>
<keyword evidence="3" id="KW-1185">Reference proteome</keyword>
<feature type="domain" description="Hydantoinase A/oxoprolinase" evidence="1">
    <location>
        <begin position="2"/>
        <end position="76"/>
    </location>
</feature>
<dbReference type="InterPro" id="IPR045079">
    <property type="entry name" value="Oxoprolinase-like"/>
</dbReference>
<proteinExistence type="predicted"/>
<feature type="non-terminal residue" evidence="2">
    <location>
        <position position="77"/>
    </location>
</feature>
<dbReference type="PANTHER" id="PTHR11365:SF23">
    <property type="entry name" value="HYPOTHETICAL 5-OXOPROLINASE (EUROFUNG)-RELATED"/>
    <property type="match status" value="1"/>
</dbReference>
<accession>A0ABU8GWZ9</accession>
<dbReference type="InterPro" id="IPR002821">
    <property type="entry name" value="Hydantoinase_A"/>
</dbReference>
<sequence length="77" mass="7656">IDGVPSVSSETEIDGLPIRTPVLDIVSVGAGGGSLVWIDDGGMLRVGPRSAGATPGPACYSRGGTLPTITDAHVVRG</sequence>
<gene>
    <name evidence="2" type="ORF">WB403_52225</name>
</gene>
<comment type="caution">
    <text evidence="2">The sequence shown here is derived from an EMBL/GenBank/DDBJ whole genome shotgun (WGS) entry which is preliminary data.</text>
</comment>
<protein>
    <submittedName>
        <fullName evidence="2">Hydantoinase/oxoprolinase family protein</fullName>
    </submittedName>
</protein>
<dbReference type="Proteomes" id="UP001365781">
    <property type="component" value="Unassembled WGS sequence"/>
</dbReference>
<feature type="non-terminal residue" evidence="2">
    <location>
        <position position="1"/>
    </location>
</feature>
<organism evidence="2 3">
    <name type="scientific">Streptomyces brasiliscabiei</name>
    <dbReference type="NCBI Taxonomy" id="2736302"/>
    <lineage>
        <taxon>Bacteria</taxon>
        <taxon>Bacillati</taxon>
        <taxon>Actinomycetota</taxon>
        <taxon>Actinomycetes</taxon>
        <taxon>Kitasatosporales</taxon>
        <taxon>Streptomycetaceae</taxon>
        <taxon>Streptomyces</taxon>
    </lineage>
</organism>
<name>A0ABU8GWZ9_9ACTN</name>
<evidence type="ECO:0000313" key="3">
    <source>
        <dbReference type="Proteomes" id="UP001365781"/>
    </source>
</evidence>
<dbReference type="EMBL" id="JBBAYM010000951">
    <property type="protein sequence ID" value="MEI5617684.1"/>
    <property type="molecule type" value="Genomic_DNA"/>
</dbReference>